<protein>
    <submittedName>
        <fullName evidence="1">Putative tail protein</fullName>
    </submittedName>
</protein>
<accession>A0A6M3L139</accession>
<sequence>MAISRTEICNKALTLVGANPIVSIDDDTQNARVVNRVYELSLKSILSEAPWVFALRRSLLALSTDTLEWYDNSENYVYARPNEVIRIFRTNDRDAIWRVQGDYIISDTDDLGVEYVYYNNTPSSYTASFVEAFVDKLCSDIAFMILNSKTVAENFLEKYEKVSLSKALAENAQIGTPQMMKDDAWDRAKTSGYTDRADLSFG</sequence>
<proteinExistence type="predicted"/>
<evidence type="ECO:0000313" key="1">
    <source>
        <dbReference type="EMBL" id="QJA87970.1"/>
    </source>
</evidence>
<gene>
    <name evidence="1" type="ORF">MM415B02861_0011</name>
</gene>
<dbReference type="EMBL" id="MT142744">
    <property type="protein sequence ID" value="QJA87970.1"/>
    <property type="molecule type" value="Genomic_DNA"/>
</dbReference>
<reference evidence="1" key="1">
    <citation type="submission" date="2020-03" db="EMBL/GenBank/DDBJ databases">
        <title>The deep terrestrial virosphere.</title>
        <authorList>
            <person name="Holmfeldt K."/>
            <person name="Nilsson E."/>
            <person name="Simone D."/>
            <person name="Lopez-Fernandez M."/>
            <person name="Wu X."/>
            <person name="de Brujin I."/>
            <person name="Lundin D."/>
            <person name="Andersson A."/>
            <person name="Bertilsson S."/>
            <person name="Dopson M."/>
        </authorList>
    </citation>
    <scope>NUCLEOTIDE SEQUENCE</scope>
    <source>
        <strain evidence="1">MM415B02861</strain>
    </source>
</reference>
<dbReference type="AlphaFoldDB" id="A0A6M3L139"/>
<organism evidence="1">
    <name type="scientific">viral metagenome</name>
    <dbReference type="NCBI Taxonomy" id="1070528"/>
    <lineage>
        <taxon>unclassified sequences</taxon>
        <taxon>metagenomes</taxon>
        <taxon>organismal metagenomes</taxon>
    </lineage>
</organism>
<name>A0A6M3L139_9ZZZZ</name>